<evidence type="ECO:0000256" key="1">
    <source>
        <dbReference type="SAM" id="MobiDB-lite"/>
    </source>
</evidence>
<dbReference type="RefSeq" id="WP_145689792.1">
    <property type="nucleotide sequence ID" value="NZ_VITH01000017.1"/>
</dbReference>
<feature type="region of interest" description="Disordered" evidence="1">
    <location>
        <begin position="1"/>
        <end position="21"/>
    </location>
</feature>
<dbReference type="Proteomes" id="UP000318529">
    <property type="component" value="Unassembled WGS sequence"/>
</dbReference>
<evidence type="ECO:0000313" key="2">
    <source>
        <dbReference type="EMBL" id="TWA76875.1"/>
    </source>
</evidence>
<organism evidence="2 3">
    <name type="scientific">Azospirillum brasilense</name>
    <dbReference type="NCBI Taxonomy" id="192"/>
    <lineage>
        <taxon>Bacteria</taxon>
        <taxon>Pseudomonadati</taxon>
        <taxon>Pseudomonadota</taxon>
        <taxon>Alphaproteobacteria</taxon>
        <taxon>Rhodospirillales</taxon>
        <taxon>Azospirillaceae</taxon>
        <taxon>Azospirillum</taxon>
    </lineage>
</organism>
<comment type="caution">
    <text evidence="2">The sequence shown here is derived from an EMBL/GenBank/DDBJ whole genome shotgun (WGS) entry which is preliminary data.</text>
</comment>
<evidence type="ECO:0000313" key="3">
    <source>
        <dbReference type="Proteomes" id="UP000318529"/>
    </source>
</evidence>
<dbReference type="EMBL" id="VITH01000017">
    <property type="protein sequence ID" value="TWA76875.1"/>
    <property type="molecule type" value="Genomic_DNA"/>
</dbReference>
<accession>A0A560BW84</accession>
<evidence type="ECO:0008006" key="4">
    <source>
        <dbReference type="Google" id="ProtNLM"/>
    </source>
</evidence>
<protein>
    <recommendedName>
        <fullName evidence="4">PAS domain-containing protein</fullName>
    </recommendedName>
</protein>
<reference evidence="2 3" key="1">
    <citation type="submission" date="2019-06" db="EMBL/GenBank/DDBJ databases">
        <title>Genomic Encyclopedia of Type Strains, Phase IV (KMG-V): Genome sequencing to study the core and pangenomes of soil and plant-associated prokaryotes.</title>
        <authorList>
            <person name="Whitman W."/>
        </authorList>
    </citation>
    <scope>NUCLEOTIDE SEQUENCE [LARGE SCALE GENOMIC DNA]</scope>
    <source>
        <strain evidence="2 3">BR 11650</strain>
    </source>
</reference>
<proteinExistence type="predicted"/>
<dbReference type="AlphaFoldDB" id="A0A560BW84"/>
<sequence length="167" mass="18425">MSVISFPNQDRGARRPASSKDVTIERRPIHAAADWQSWIVNECRTQKTLSPSIFSFLKGTGLLVRCTFLASDGPNSPLLFRYIGAPTVEFLGRAWARQQIGKPDLDDPHHAITEGIGPQYREAIEGGEPLFNQVTITGLSADQKVYTHALYGWQDSGRRAVLSCLAA</sequence>
<name>A0A560BW84_AZOBR</name>
<gene>
    <name evidence="2" type="ORF">FBZ83_11716</name>
</gene>